<reference evidence="1 2" key="1">
    <citation type="submission" date="2016-05" db="EMBL/GenBank/DDBJ databases">
        <title>A degradative enzymes factory behind the ericoid mycorrhizal symbiosis.</title>
        <authorList>
            <consortium name="DOE Joint Genome Institute"/>
            <person name="Martino E."/>
            <person name="Morin E."/>
            <person name="Grelet G."/>
            <person name="Kuo A."/>
            <person name="Kohler A."/>
            <person name="Daghino S."/>
            <person name="Barry K."/>
            <person name="Choi C."/>
            <person name="Cichocki N."/>
            <person name="Clum A."/>
            <person name="Copeland A."/>
            <person name="Hainaut M."/>
            <person name="Haridas S."/>
            <person name="Labutti K."/>
            <person name="Lindquist E."/>
            <person name="Lipzen A."/>
            <person name="Khouja H.-R."/>
            <person name="Murat C."/>
            <person name="Ohm R."/>
            <person name="Olson A."/>
            <person name="Spatafora J."/>
            <person name="Veneault-Fourrey C."/>
            <person name="Henrissat B."/>
            <person name="Grigoriev I."/>
            <person name="Martin F."/>
            <person name="Perotto S."/>
        </authorList>
    </citation>
    <scope>NUCLEOTIDE SEQUENCE [LARGE SCALE GENOMIC DNA]</scope>
    <source>
        <strain evidence="1 2">UAMH 7357</strain>
    </source>
</reference>
<protein>
    <submittedName>
        <fullName evidence="1">Uncharacterized protein</fullName>
    </submittedName>
</protein>
<organism evidence="1 2">
    <name type="scientific">Hyaloscypha hepaticicola</name>
    <dbReference type="NCBI Taxonomy" id="2082293"/>
    <lineage>
        <taxon>Eukaryota</taxon>
        <taxon>Fungi</taxon>
        <taxon>Dikarya</taxon>
        <taxon>Ascomycota</taxon>
        <taxon>Pezizomycotina</taxon>
        <taxon>Leotiomycetes</taxon>
        <taxon>Helotiales</taxon>
        <taxon>Hyaloscyphaceae</taxon>
        <taxon>Hyaloscypha</taxon>
    </lineage>
</organism>
<dbReference type="Proteomes" id="UP000235672">
    <property type="component" value="Unassembled WGS sequence"/>
</dbReference>
<keyword evidence="2" id="KW-1185">Reference proteome</keyword>
<evidence type="ECO:0000313" key="1">
    <source>
        <dbReference type="EMBL" id="PMD15354.1"/>
    </source>
</evidence>
<dbReference type="EMBL" id="KZ613514">
    <property type="protein sequence ID" value="PMD15354.1"/>
    <property type="molecule type" value="Genomic_DNA"/>
</dbReference>
<accession>A0A2J6PMV1</accession>
<sequence>MTVDSALAMPLCVTTWQIKKMPHDDVAGFCLATLQVDCAPAAAAFQADLYVRGGSRLDSWSSGSSILQSEISTAPLFEHRHTTLPVDAATAIYLPFVRAATPGMEEGGNPFQVRSGQGGGTAIADPLTISRLTVTLSDTWVGRASGKVQTDPEPFNIGTL</sequence>
<evidence type="ECO:0000313" key="2">
    <source>
        <dbReference type="Proteomes" id="UP000235672"/>
    </source>
</evidence>
<name>A0A2J6PMV1_9HELO</name>
<proteinExistence type="predicted"/>
<gene>
    <name evidence="1" type="ORF">NA56DRAFT_754098</name>
</gene>
<dbReference type="AlphaFoldDB" id="A0A2J6PMV1"/>